<protein>
    <recommendedName>
        <fullName evidence="1">Microcystinase C</fullName>
        <shortName evidence="1">MlrC</shortName>
    </recommendedName>
</protein>
<feature type="domain" description="Microcystin LR degradation protein MlrC N-terminal" evidence="3">
    <location>
        <begin position="3"/>
        <end position="290"/>
    </location>
</feature>
<dbReference type="Pfam" id="PF07171">
    <property type="entry name" value="MlrC_C"/>
    <property type="match status" value="1"/>
</dbReference>
<dbReference type="GO" id="GO:0006508">
    <property type="term" value="P:proteolysis"/>
    <property type="evidence" value="ECO:0007669"/>
    <property type="project" value="UniProtKB-KW"/>
</dbReference>
<evidence type="ECO:0000313" key="4">
    <source>
        <dbReference type="EMBL" id="MDP1449366.1"/>
    </source>
</evidence>
<dbReference type="Proteomes" id="UP001242129">
    <property type="component" value="Unassembled WGS sequence"/>
</dbReference>
<dbReference type="EMBL" id="CP054803">
    <property type="protein sequence ID" value="QKU22405.1"/>
    <property type="molecule type" value="Genomic_DNA"/>
</dbReference>
<dbReference type="Proteomes" id="UP000509126">
    <property type="component" value="Chromosome"/>
</dbReference>
<dbReference type="Pfam" id="PF07364">
    <property type="entry name" value="DUF1485"/>
    <property type="match status" value="1"/>
</dbReference>
<reference evidence="4" key="2">
    <citation type="submission" date="2023-07" db="EMBL/GenBank/DDBJ databases">
        <title>Dynamics of blaOXA-23 gene transmission in Acinetobacter spp. from contaminated veterinary surfaces.</title>
        <authorList>
            <person name="Moreira Da Silva J."/>
            <person name="Menezes J."/>
            <person name="Fernandes L."/>
            <person name="Marques C."/>
            <person name="Amaral A."/>
            <person name="Timofte D."/>
            <person name="Pomba C."/>
        </authorList>
    </citation>
    <scope>NUCLEOTIDE SEQUENCE</scope>
    <source>
        <strain evidence="4">CMVB11Z4A1</strain>
    </source>
</reference>
<keyword evidence="1" id="KW-0645">Protease</keyword>
<evidence type="ECO:0000259" key="2">
    <source>
        <dbReference type="Pfam" id="PF07171"/>
    </source>
</evidence>
<proteinExistence type="inferred from homology"/>
<dbReference type="GO" id="GO:0046872">
    <property type="term" value="F:metal ion binding"/>
    <property type="evidence" value="ECO:0007669"/>
    <property type="project" value="UniProtKB-KW"/>
</dbReference>
<dbReference type="InterPro" id="IPR009197">
    <property type="entry name" value="MlrC"/>
</dbReference>
<organism evidence="5 6">
    <name type="scientific">Acinetobacter lwoffii</name>
    <dbReference type="NCBI Taxonomy" id="28090"/>
    <lineage>
        <taxon>Bacteria</taxon>
        <taxon>Pseudomonadati</taxon>
        <taxon>Pseudomonadota</taxon>
        <taxon>Gammaproteobacteria</taxon>
        <taxon>Moraxellales</taxon>
        <taxon>Moraxellaceae</taxon>
        <taxon>Acinetobacter</taxon>
    </lineage>
</organism>
<gene>
    <name evidence="5" type="ORF">FOB19_13985</name>
    <name evidence="4" type="ORF">Q8G51_16675</name>
</gene>
<accession>A0A6N1N5V0</accession>
<dbReference type="InterPro" id="IPR010799">
    <property type="entry name" value="MlrC_C"/>
</dbReference>
<dbReference type="AlphaFoldDB" id="A0A6N1N5V0"/>
<dbReference type="RefSeq" id="WP_004730419.1">
    <property type="nucleotide sequence ID" value="NZ_CP054803.1"/>
</dbReference>
<dbReference type="PIRSF" id="PIRSF012702">
    <property type="entry name" value="UCP012702"/>
    <property type="match status" value="1"/>
</dbReference>
<dbReference type="EMBL" id="JAUUUS010000346">
    <property type="protein sequence ID" value="MDP1449366.1"/>
    <property type="molecule type" value="Genomic_DNA"/>
</dbReference>
<evidence type="ECO:0000313" key="6">
    <source>
        <dbReference type="Proteomes" id="UP000509126"/>
    </source>
</evidence>
<sequence>MKKIIIAGFQHETNTFAPTKASYADFVQGGGFPPLSRGADVLKFREQNIPIGGFIQQAEQFGYQLLPVIWAGTSPSAHVEQCTYQRICDEIIASIQQHPADAVYLDLHGAMVSEQVDDGEGELLRRVREAVGPDIPVIASLDFHANVTQVMFAHSDVLICYRTYPHVDMAQTGQRCAQLLDQIFRGKKLHKQMYKLPFLIALNAQCTELEPTQSCMNLLEQLEQNNSVQMNFTPGFPAADFEECGGCIWGYSENAEQLDQAMQRYIAHVLQQETHWNMDFLSPDHAVLQALQLYQQHHSTRPVVIADTQDNPGAGGDSNTTGMLSALHRHQVKNALIGLIVDPAVVQQAYQLELGQHFYAKLGGTSGIAGDALFSAEFKIKAYSDGKFSYGGPIMHGVEADIGPSVLLEIDGIEIAVSSYKAQLLDRNMFRIFGVVPQDKSIIVVKSSVHFRADFQDMAAAILVAKAPGAMKADPNDLPWQKIDPDRRLVPMGESLAQRDQPLRRTV</sequence>
<comment type="function">
    <text evidence="1">Involved in peptidolytic degradation of cyclic heptapeptide hepatotoxin microcystin (MC).</text>
</comment>
<dbReference type="GO" id="GO:0008237">
    <property type="term" value="F:metallopeptidase activity"/>
    <property type="evidence" value="ECO:0007669"/>
    <property type="project" value="UniProtKB-KW"/>
</dbReference>
<keyword evidence="1" id="KW-0479">Metal-binding</keyword>
<evidence type="ECO:0000256" key="1">
    <source>
        <dbReference type="PIRNR" id="PIRNR012702"/>
    </source>
</evidence>
<keyword evidence="1" id="KW-0482">Metalloprotease</keyword>
<dbReference type="InterPro" id="IPR015995">
    <property type="entry name" value="MlrC_N"/>
</dbReference>
<evidence type="ECO:0000259" key="3">
    <source>
        <dbReference type="Pfam" id="PF07364"/>
    </source>
</evidence>
<name>A0A6N1N5V0_ACILW</name>
<comment type="similarity">
    <text evidence="1">Belongs to the peptidase M81 family.</text>
</comment>
<evidence type="ECO:0000313" key="5">
    <source>
        <dbReference type="EMBL" id="QKU22405.1"/>
    </source>
</evidence>
<reference evidence="5 6" key="1">
    <citation type="submission" date="2019-11" db="EMBL/GenBank/DDBJ databases">
        <title>FDA dAtabase for Regulatory Grade micrObial Sequences (FDA-ARGOS): Supporting development and validation of Infectious Disease Dx tests.</title>
        <authorList>
            <person name="Patel R."/>
            <person name="Rucinski S."/>
            <person name="Tallon L."/>
            <person name="Sadzewicz L."/>
            <person name="Vavikolanu K."/>
            <person name="Mehta A."/>
            <person name="Aluvathingal J."/>
            <person name="Nadendla S."/>
            <person name="Nandy P."/>
            <person name="Geyer C."/>
            <person name="Yan Y."/>
            <person name="Sichtig H."/>
        </authorList>
    </citation>
    <scope>NUCLEOTIDE SEQUENCE [LARGE SCALE GENOMIC DNA]</scope>
    <source>
        <strain evidence="5 6">FDAARGOS_557</strain>
    </source>
</reference>
<keyword evidence="1" id="KW-0378">Hydrolase</keyword>
<feature type="domain" description="Microcystin LR degradation protein MlrC C-terminal" evidence="2">
    <location>
        <begin position="305"/>
        <end position="482"/>
    </location>
</feature>
<comment type="cofactor">
    <cofactor evidence="1">
        <name>Zn(2+)</name>
        <dbReference type="ChEBI" id="CHEBI:29105"/>
    </cofactor>
    <text evidence="1">Binds 1 zinc ion per subunit.</text>
</comment>